<dbReference type="Proteomes" id="UP000310158">
    <property type="component" value="Unassembled WGS sequence"/>
</dbReference>
<evidence type="ECO:0000313" key="1">
    <source>
        <dbReference type="EMBL" id="THH13656.1"/>
    </source>
</evidence>
<dbReference type="EMBL" id="SGPL01000337">
    <property type="protein sequence ID" value="THH13656.1"/>
    <property type="molecule type" value="Genomic_DNA"/>
</dbReference>
<accession>A0A4S4LN39</accession>
<name>A0A4S4LN39_9AGAM</name>
<protein>
    <submittedName>
        <fullName evidence="1">Uncharacterized protein</fullName>
    </submittedName>
</protein>
<reference evidence="1 2" key="1">
    <citation type="submission" date="2019-02" db="EMBL/GenBank/DDBJ databases">
        <title>Genome sequencing of the rare red list fungi Bondarzewia mesenterica.</title>
        <authorList>
            <person name="Buettner E."/>
            <person name="Kellner H."/>
        </authorList>
    </citation>
    <scope>NUCLEOTIDE SEQUENCE [LARGE SCALE GENOMIC DNA]</scope>
    <source>
        <strain evidence="1 2">DSM 108281</strain>
    </source>
</reference>
<comment type="caution">
    <text evidence="1">The sequence shown here is derived from an EMBL/GenBank/DDBJ whole genome shotgun (WGS) entry which is preliminary data.</text>
</comment>
<dbReference type="AlphaFoldDB" id="A0A4S4LN39"/>
<organism evidence="1 2">
    <name type="scientific">Bondarzewia mesenterica</name>
    <dbReference type="NCBI Taxonomy" id="1095465"/>
    <lineage>
        <taxon>Eukaryota</taxon>
        <taxon>Fungi</taxon>
        <taxon>Dikarya</taxon>
        <taxon>Basidiomycota</taxon>
        <taxon>Agaricomycotina</taxon>
        <taxon>Agaricomycetes</taxon>
        <taxon>Russulales</taxon>
        <taxon>Bondarzewiaceae</taxon>
        <taxon>Bondarzewia</taxon>
    </lineage>
</organism>
<evidence type="ECO:0000313" key="2">
    <source>
        <dbReference type="Proteomes" id="UP000310158"/>
    </source>
</evidence>
<keyword evidence="2" id="KW-1185">Reference proteome</keyword>
<gene>
    <name evidence="1" type="ORF">EW146_g6589</name>
</gene>
<proteinExistence type="predicted"/>
<sequence length="73" mass="8275">MLLYAFAQADGRTGIPTDVLAPARAASDSDDGFRRDFDAPKVELIERKEQFIQIIPTFAHLSSAWEHFEFSFI</sequence>